<dbReference type="KEGG" id="dcp:RN607_13280"/>
<dbReference type="PANTHER" id="PTHR43539:SF78">
    <property type="entry name" value="FLAVIN-CONTAINING MONOOXYGENASE"/>
    <property type="match status" value="1"/>
</dbReference>
<dbReference type="PRINTS" id="PR00368">
    <property type="entry name" value="FADPNR"/>
</dbReference>
<evidence type="ECO:0000256" key="1">
    <source>
        <dbReference type="ARBA" id="ARBA00023002"/>
    </source>
</evidence>
<sequence>MGTERIDTVVIGGGQAGLAMGYRLKERGIPHVILDASDRVGDAWRTRWDSLTLFTPARYSGLPGTPYPAPPQSYPTRGQFADYLERYAAVHGLPVRSGTRVTRLGKDHAGFVVETATDTIHADRVVLAAGYDALPQIPAFASQIDPGTVQLHSSEYRRPSDVPAGDVLVVGAGNSGADISLELAQTHHVVLAGRHPGQIPFHIDSRLGRRASRVVFWVFSHVLTLDTPMGRRAAANLKGHGGPLIRVKTADIAAAGVRRVGRIARVDHGRPVTDAGEELDVGAIVWCTGFHADGAWLDLPDIQADGLPAHDRGICRTQPGLYVLGALFQRSLASSMIHGVALDAAWIADRMARSDTSAPTPAATEPR</sequence>
<dbReference type="InterPro" id="IPR036188">
    <property type="entry name" value="FAD/NAD-bd_sf"/>
</dbReference>
<gene>
    <name evidence="2" type="ORF">RN607_13280</name>
</gene>
<evidence type="ECO:0000313" key="2">
    <source>
        <dbReference type="EMBL" id="WNM27157.1"/>
    </source>
</evidence>
<dbReference type="InterPro" id="IPR050982">
    <property type="entry name" value="Auxin_biosynth/cation_transpt"/>
</dbReference>
<dbReference type="PRINTS" id="PR00469">
    <property type="entry name" value="PNDRDTASEII"/>
</dbReference>
<dbReference type="RefSeq" id="WP_313543099.1">
    <property type="nucleotide sequence ID" value="NZ_CP134880.1"/>
</dbReference>
<dbReference type="PANTHER" id="PTHR43539">
    <property type="entry name" value="FLAVIN-BINDING MONOOXYGENASE-LIKE PROTEIN (AFU_ORTHOLOGUE AFUA_4G09220)"/>
    <property type="match status" value="1"/>
</dbReference>
<dbReference type="GO" id="GO:0004497">
    <property type="term" value="F:monooxygenase activity"/>
    <property type="evidence" value="ECO:0007669"/>
    <property type="project" value="TreeGrafter"/>
</dbReference>
<protein>
    <submittedName>
        <fullName evidence="2">NAD(P)-binding domain-containing protein</fullName>
    </submittedName>
</protein>
<proteinExistence type="predicted"/>
<dbReference type="EMBL" id="CP134880">
    <property type="protein sequence ID" value="WNM27157.1"/>
    <property type="molecule type" value="Genomic_DNA"/>
</dbReference>
<keyword evidence="1" id="KW-0560">Oxidoreductase</keyword>
<dbReference type="SUPFAM" id="SSF51905">
    <property type="entry name" value="FAD/NAD(P)-binding domain"/>
    <property type="match status" value="2"/>
</dbReference>
<reference evidence="2" key="1">
    <citation type="submission" date="2023-09" db="EMBL/GenBank/DDBJ databases">
        <title>Demequina sp. a novel bacteria isolated from Capsicum annuum.</title>
        <authorList>
            <person name="Humaira Z."/>
            <person name="Lee J."/>
            <person name="Cho D."/>
        </authorList>
    </citation>
    <scope>NUCLEOTIDE SEQUENCE</scope>
    <source>
        <strain evidence="2">PMTSA13</strain>
    </source>
</reference>
<dbReference type="Pfam" id="PF13738">
    <property type="entry name" value="Pyr_redox_3"/>
    <property type="match status" value="1"/>
</dbReference>
<organism evidence="2">
    <name type="scientific">Demequina capsici</name>
    <dbReference type="NCBI Taxonomy" id="3075620"/>
    <lineage>
        <taxon>Bacteria</taxon>
        <taxon>Bacillati</taxon>
        <taxon>Actinomycetota</taxon>
        <taxon>Actinomycetes</taxon>
        <taxon>Micrococcales</taxon>
        <taxon>Demequinaceae</taxon>
        <taxon>Demequina</taxon>
    </lineage>
</organism>
<accession>A0AA96FCE0</accession>
<dbReference type="Gene3D" id="3.50.50.60">
    <property type="entry name" value="FAD/NAD(P)-binding domain"/>
    <property type="match status" value="1"/>
</dbReference>
<name>A0AA96FCE0_9MICO</name>
<dbReference type="AlphaFoldDB" id="A0AA96FCE0"/>
<dbReference type="Proteomes" id="UP001303408">
    <property type="component" value="Chromosome"/>
</dbReference>
<dbReference type="GO" id="GO:0050660">
    <property type="term" value="F:flavin adenine dinucleotide binding"/>
    <property type="evidence" value="ECO:0007669"/>
    <property type="project" value="TreeGrafter"/>
</dbReference>